<organism evidence="2 3">
    <name type="scientific">Steinernema carpocapsae</name>
    <name type="common">Entomopathogenic nematode</name>
    <dbReference type="NCBI Taxonomy" id="34508"/>
    <lineage>
        <taxon>Eukaryota</taxon>
        <taxon>Metazoa</taxon>
        <taxon>Ecdysozoa</taxon>
        <taxon>Nematoda</taxon>
        <taxon>Chromadorea</taxon>
        <taxon>Rhabditida</taxon>
        <taxon>Tylenchina</taxon>
        <taxon>Panagrolaimomorpha</taxon>
        <taxon>Strongyloidoidea</taxon>
        <taxon>Steinernematidae</taxon>
        <taxon>Steinernema</taxon>
    </lineage>
</organism>
<dbReference type="GO" id="GO:0000340">
    <property type="term" value="F:RNA 7-methylguanosine cap binding"/>
    <property type="evidence" value="ECO:0007669"/>
    <property type="project" value="TreeGrafter"/>
</dbReference>
<protein>
    <submittedName>
        <fullName evidence="2">Uncharacterized protein</fullName>
    </submittedName>
</protein>
<dbReference type="InterPro" id="IPR001040">
    <property type="entry name" value="TIF_eIF_4E"/>
</dbReference>
<dbReference type="OrthoDB" id="590761at2759"/>
<dbReference type="GO" id="GO:0003743">
    <property type="term" value="F:translation initiation factor activity"/>
    <property type="evidence" value="ECO:0007669"/>
    <property type="project" value="UniProtKB-KW"/>
</dbReference>
<keyword evidence="3" id="KW-1185">Reference proteome</keyword>
<dbReference type="STRING" id="34508.A0A4U5NEY3"/>
<accession>A0A4U5NEY3</accession>
<evidence type="ECO:0000256" key="1">
    <source>
        <dbReference type="RuleBase" id="RU004374"/>
    </source>
</evidence>
<dbReference type="PANTHER" id="PTHR11960:SF18">
    <property type="entry name" value="EUKARYOTIC TRANSLATION INITIATION FACTOR 4E HOMOLOGOUS PROTEIN, ISOFORM B"/>
    <property type="match status" value="1"/>
</dbReference>
<dbReference type="Pfam" id="PF01652">
    <property type="entry name" value="IF4E"/>
    <property type="match status" value="1"/>
</dbReference>
<keyword evidence="1" id="KW-0694">RNA-binding</keyword>
<gene>
    <name evidence="2" type="ORF">L596_015009</name>
</gene>
<dbReference type="Gene3D" id="3.30.760.10">
    <property type="entry name" value="RNA Cap, Translation Initiation Factor Eif4e"/>
    <property type="match status" value="1"/>
</dbReference>
<dbReference type="AlphaFoldDB" id="A0A4U5NEY3"/>
<reference evidence="2 3" key="1">
    <citation type="journal article" date="2015" name="Genome Biol.">
        <title>Comparative genomics of Steinernema reveals deeply conserved gene regulatory networks.</title>
        <authorList>
            <person name="Dillman A.R."/>
            <person name="Macchietto M."/>
            <person name="Porter C.F."/>
            <person name="Rogers A."/>
            <person name="Williams B."/>
            <person name="Antoshechkin I."/>
            <person name="Lee M.M."/>
            <person name="Goodwin Z."/>
            <person name="Lu X."/>
            <person name="Lewis E.E."/>
            <person name="Goodrich-Blair H."/>
            <person name="Stock S.P."/>
            <person name="Adams B.J."/>
            <person name="Sternberg P.W."/>
            <person name="Mortazavi A."/>
        </authorList>
    </citation>
    <scope>NUCLEOTIDE SEQUENCE [LARGE SCALE GENOMIC DNA]</scope>
    <source>
        <strain evidence="2 3">ALL</strain>
    </source>
</reference>
<keyword evidence="1" id="KW-0648">Protein biosynthesis</keyword>
<dbReference type="PANTHER" id="PTHR11960">
    <property type="entry name" value="EUKARYOTIC TRANSLATION INITIATION FACTOR 4E RELATED"/>
    <property type="match status" value="1"/>
</dbReference>
<dbReference type="FunFam" id="3.30.760.10:FF:000043">
    <property type="entry name" value="Predicted protein"/>
    <property type="match status" value="1"/>
</dbReference>
<dbReference type="SUPFAM" id="SSF55418">
    <property type="entry name" value="eIF4e-like"/>
    <property type="match status" value="1"/>
</dbReference>
<dbReference type="InterPro" id="IPR023398">
    <property type="entry name" value="TIF_eIF4e-like"/>
</dbReference>
<sequence>MVDFHSVQKSTSFADTNESLKFGGGDSENGTSSIHPLEYPYVFSYFSKPKTNFEPEDYAQYVTQLAVVQSVEQFWAVYQHLQRPHEIPGKVDFHLFKVGIQPVWEHERNCNGGKWILRLRKGLASRIWENLMLAMIGEQFNVGNEICGAVCSVRNTEDIISIWNRSGTDNEKIMRIQNVLRRCLSLPGNVVLEYKKHNDCLKDQSSYRHAKNFA</sequence>
<evidence type="ECO:0000313" key="3">
    <source>
        <dbReference type="Proteomes" id="UP000298663"/>
    </source>
</evidence>
<comment type="caution">
    <text evidence="2">The sequence shown here is derived from an EMBL/GenBank/DDBJ whole genome shotgun (WGS) entry which is preliminary data.</text>
</comment>
<dbReference type="GO" id="GO:0016281">
    <property type="term" value="C:eukaryotic translation initiation factor 4F complex"/>
    <property type="evidence" value="ECO:0007669"/>
    <property type="project" value="TreeGrafter"/>
</dbReference>
<proteinExistence type="inferred from homology"/>
<name>A0A4U5NEY3_STECR</name>
<keyword evidence="1" id="KW-0396">Initiation factor</keyword>
<comment type="similarity">
    <text evidence="1">Belongs to the eukaryotic initiation factor 4E family.</text>
</comment>
<reference evidence="2 3" key="2">
    <citation type="journal article" date="2019" name="G3 (Bethesda)">
        <title>Hybrid Assembly of the Genome of the Entomopathogenic Nematode Steinernema carpocapsae Identifies the X-Chromosome.</title>
        <authorList>
            <person name="Serra L."/>
            <person name="Macchietto M."/>
            <person name="Macias-Munoz A."/>
            <person name="McGill C.J."/>
            <person name="Rodriguez I.M."/>
            <person name="Rodriguez B."/>
            <person name="Murad R."/>
            <person name="Mortazavi A."/>
        </authorList>
    </citation>
    <scope>NUCLEOTIDE SEQUENCE [LARGE SCALE GENOMIC DNA]</scope>
    <source>
        <strain evidence="2 3">ALL</strain>
    </source>
</reference>
<evidence type="ECO:0000313" key="2">
    <source>
        <dbReference type="EMBL" id="TKR81071.1"/>
    </source>
</evidence>
<dbReference type="Proteomes" id="UP000298663">
    <property type="component" value="Unassembled WGS sequence"/>
</dbReference>
<dbReference type="EMBL" id="AZBU02000004">
    <property type="protein sequence ID" value="TKR81071.1"/>
    <property type="molecule type" value="Genomic_DNA"/>
</dbReference>